<organism evidence="2 3">
    <name type="scientific">Priestia megaterium</name>
    <name type="common">Bacillus megaterium</name>
    <dbReference type="NCBI Taxonomy" id="1404"/>
    <lineage>
        <taxon>Bacteria</taxon>
        <taxon>Bacillati</taxon>
        <taxon>Bacillota</taxon>
        <taxon>Bacilli</taxon>
        <taxon>Bacillales</taxon>
        <taxon>Bacillaceae</taxon>
        <taxon>Priestia</taxon>
    </lineage>
</organism>
<name>A0ABD4WM51_PRIMG</name>
<feature type="domain" description="DUF4046" evidence="1">
    <location>
        <begin position="85"/>
        <end position="169"/>
    </location>
</feature>
<dbReference type="RefSeq" id="WP_098547743.1">
    <property type="nucleotide sequence ID" value="NZ_JARAOX010000096.1"/>
</dbReference>
<dbReference type="InterPro" id="IPR025119">
    <property type="entry name" value="DUF4046"/>
</dbReference>
<reference evidence="2 3" key="1">
    <citation type="submission" date="2023-02" db="EMBL/GenBank/DDBJ databases">
        <authorList>
            <person name="Olszewska D."/>
        </authorList>
    </citation>
    <scope>NUCLEOTIDE SEQUENCE [LARGE SCALE GENOMIC DNA]</scope>
    <source>
        <strain evidence="2 3">FDU301</strain>
    </source>
</reference>
<dbReference type="AlphaFoldDB" id="A0ABD4WM51"/>
<evidence type="ECO:0000313" key="2">
    <source>
        <dbReference type="EMBL" id="MDD9781292.1"/>
    </source>
</evidence>
<dbReference type="Proteomes" id="UP001213771">
    <property type="component" value="Unassembled WGS sequence"/>
</dbReference>
<proteinExistence type="predicted"/>
<comment type="caution">
    <text evidence="2">The sequence shown here is derived from an EMBL/GenBank/DDBJ whole genome shotgun (WGS) entry which is preliminary data.</text>
</comment>
<evidence type="ECO:0000313" key="3">
    <source>
        <dbReference type="Proteomes" id="UP001213771"/>
    </source>
</evidence>
<accession>A0ABD4WM51</accession>
<dbReference type="Pfam" id="PF13255">
    <property type="entry name" value="DUF4046"/>
    <property type="match status" value="1"/>
</dbReference>
<gene>
    <name evidence="2" type="ORF">PVE99_02425</name>
</gene>
<sequence>MNREHVIKIYQNILDGKVKRFPNNFFVGEEGKMYIKYMTCYLLEERLSIQINEIPIKVKASILWSHRLKSPALIYGWNYYDVIDNAYSGRFKPWEFQQVPHKYWFGEEGRNRAIKAIKYVIENELNIPLEEVPSQVNHHFFKKYNLNGVFNIFEQSPFQAIQAVYPDVFKLWHFAHVPLNCWKGEESIQATMDYFLFEQLGFSSYEEALVRVRKQDFFDYQLTGLFQMGFGSRMQKVKEWIRIRMKCKEKQIEESNNCIIISK</sequence>
<protein>
    <submittedName>
        <fullName evidence="2">DUF4046 domain-containing protein</fullName>
    </submittedName>
</protein>
<dbReference type="EMBL" id="JARAOX010000096">
    <property type="protein sequence ID" value="MDD9781292.1"/>
    <property type="molecule type" value="Genomic_DNA"/>
</dbReference>
<evidence type="ECO:0000259" key="1">
    <source>
        <dbReference type="Pfam" id="PF13255"/>
    </source>
</evidence>